<dbReference type="Pfam" id="PF04654">
    <property type="entry name" value="DUF599"/>
    <property type="match status" value="1"/>
</dbReference>
<organism evidence="2 3">
    <name type="scientific">Rubellimicrobium roseum</name>
    <dbReference type="NCBI Taxonomy" id="687525"/>
    <lineage>
        <taxon>Bacteria</taxon>
        <taxon>Pseudomonadati</taxon>
        <taxon>Pseudomonadota</taxon>
        <taxon>Alphaproteobacteria</taxon>
        <taxon>Rhodobacterales</taxon>
        <taxon>Roseobacteraceae</taxon>
        <taxon>Rubellimicrobium</taxon>
    </lineage>
</organism>
<evidence type="ECO:0000256" key="1">
    <source>
        <dbReference type="SAM" id="Phobius"/>
    </source>
</evidence>
<dbReference type="OrthoDB" id="9806874at2"/>
<gene>
    <name evidence="2" type="ORF">FHG71_02030</name>
</gene>
<dbReference type="Proteomes" id="UP000305709">
    <property type="component" value="Unassembled WGS sequence"/>
</dbReference>
<dbReference type="PANTHER" id="PTHR31168:SF1">
    <property type="entry name" value="DUF599 FAMILY PROTEIN"/>
    <property type="match status" value="1"/>
</dbReference>
<dbReference type="InterPro" id="IPR006747">
    <property type="entry name" value="DUF599"/>
</dbReference>
<sequence length="233" mass="25094">MLDALLPPALRAALGPADAVALALLVLAWAGIGWATENPPRSRPTVTVLMGEVRREWMRQFVGRENRIFDAQIIASLRQGTAFFASTSILAVGGVLALIGNVAPLTGLAAEIGQETDALLWQVRLLPAAVLLTHAFLKFVWANRLFGYASVTMAAVPDDASHPRAMPRAMRAAELIIRAALNFNRGLRSMYFSLASLAWLIGPLPLALASVLVAGFLAVREFASVPRDILDHH</sequence>
<accession>A0A5C4NRA3</accession>
<keyword evidence="1" id="KW-0472">Membrane</keyword>
<feature type="transmembrane region" description="Helical" evidence="1">
    <location>
        <begin position="191"/>
        <end position="218"/>
    </location>
</feature>
<keyword evidence="1" id="KW-1133">Transmembrane helix</keyword>
<dbReference type="PANTHER" id="PTHR31168">
    <property type="entry name" value="OS02G0292800 PROTEIN"/>
    <property type="match status" value="1"/>
</dbReference>
<keyword evidence="3" id="KW-1185">Reference proteome</keyword>
<dbReference type="AlphaFoldDB" id="A0A5C4NRA3"/>
<keyword evidence="1" id="KW-0812">Transmembrane</keyword>
<feature type="transmembrane region" description="Helical" evidence="1">
    <location>
        <begin position="82"/>
        <end position="103"/>
    </location>
</feature>
<proteinExistence type="predicted"/>
<comment type="caution">
    <text evidence="2">The sequence shown here is derived from an EMBL/GenBank/DDBJ whole genome shotgun (WGS) entry which is preliminary data.</text>
</comment>
<feature type="transmembrane region" description="Helical" evidence="1">
    <location>
        <begin position="123"/>
        <end position="141"/>
    </location>
</feature>
<protein>
    <submittedName>
        <fullName evidence="2">DUF599 domain-containing protein</fullName>
    </submittedName>
</protein>
<dbReference type="RefSeq" id="WP_139079923.1">
    <property type="nucleotide sequence ID" value="NZ_VDFV01000001.1"/>
</dbReference>
<evidence type="ECO:0000313" key="2">
    <source>
        <dbReference type="EMBL" id="TNC74929.1"/>
    </source>
</evidence>
<evidence type="ECO:0000313" key="3">
    <source>
        <dbReference type="Proteomes" id="UP000305709"/>
    </source>
</evidence>
<name>A0A5C4NRA3_9RHOB</name>
<dbReference type="EMBL" id="VDFV01000001">
    <property type="protein sequence ID" value="TNC74929.1"/>
    <property type="molecule type" value="Genomic_DNA"/>
</dbReference>
<reference evidence="2 3" key="1">
    <citation type="submission" date="2019-06" db="EMBL/GenBank/DDBJ databases">
        <authorList>
            <person name="Jiang L."/>
        </authorList>
    </citation>
    <scope>NUCLEOTIDE SEQUENCE [LARGE SCALE GENOMIC DNA]</scope>
    <source>
        <strain evidence="2 3">YIM 48858</strain>
    </source>
</reference>
<feature type="transmembrane region" description="Helical" evidence="1">
    <location>
        <begin position="12"/>
        <end position="35"/>
    </location>
</feature>